<dbReference type="InterPro" id="IPR001638">
    <property type="entry name" value="Solute-binding_3/MltF_N"/>
</dbReference>
<protein>
    <submittedName>
        <fullName evidence="4">ABC transporter substrate-binding protein</fullName>
    </submittedName>
</protein>
<evidence type="ECO:0000313" key="4">
    <source>
        <dbReference type="EMBL" id="WBM79543.1"/>
    </source>
</evidence>
<name>A0ABY7NG98_9MICO</name>
<dbReference type="RefSeq" id="WP_281534131.1">
    <property type="nucleotide sequence ID" value="NZ_CP075584.1"/>
</dbReference>
<keyword evidence="1 2" id="KW-0732">Signal</keyword>
<feature type="domain" description="Solute-binding protein family 3/N-terminal" evidence="3">
    <location>
        <begin position="58"/>
        <end position="304"/>
    </location>
</feature>
<reference evidence="4 5" key="1">
    <citation type="submission" date="2021-05" db="EMBL/GenBank/DDBJ databases">
        <authorList>
            <person name="Kumar R."/>
            <person name="Kumar A."/>
            <person name="Mukhia S."/>
        </authorList>
    </citation>
    <scope>NUCLEOTIDE SEQUENCE [LARGE SCALE GENOMIC DNA]</scope>
    <source>
        <strain evidence="4 5">ERMR7:08</strain>
    </source>
</reference>
<feature type="signal peptide" evidence="2">
    <location>
        <begin position="1"/>
        <end position="28"/>
    </location>
</feature>
<proteinExistence type="predicted"/>
<gene>
    <name evidence="4" type="ORF">KIV56_14650</name>
</gene>
<dbReference type="Gene3D" id="3.40.190.10">
    <property type="entry name" value="Periplasmic binding protein-like II"/>
    <property type="match status" value="2"/>
</dbReference>
<evidence type="ECO:0000256" key="2">
    <source>
        <dbReference type="SAM" id="SignalP"/>
    </source>
</evidence>
<evidence type="ECO:0000259" key="3">
    <source>
        <dbReference type="SMART" id="SM00062"/>
    </source>
</evidence>
<dbReference type="PROSITE" id="PS51257">
    <property type="entry name" value="PROKAR_LIPOPROTEIN"/>
    <property type="match status" value="1"/>
</dbReference>
<feature type="chain" id="PRO_5047509542" evidence="2">
    <location>
        <begin position="29"/>
        <end position="311"/>
    </location>
</feature>
<sequence>MLNRRRSRHVLVLAVSLAGALLLSACSAGSPAPGAGSSATAAPSLSSPDPSMYLTPGKLTIGTGEPAYFPWAIDDSPASGKGFEAAVAYAVAGKLGFAKQDVTWVRTTFDEAIAPGPKGFDFNLQQFSITAERARQVDFSSPYYVTTQAVITVGTSPAASVTSLAGLKGLLVGAATGTTSFTEAEKLIAPNQGVQAFNTNDDAKLALQNGTVDAIVVDLPTAFYLTGVELDGGTIIGQLPDAAAGSASPTPTPGATPGAQAGTDAFGLVLAKDSPLTAAVSAAVDALRADGTLANLADTWLAGNADAPVLK</sequence>
<dbReference type="CDD" id="cd13530">
    <property type="entry name" value="PBP2_peptides_like"/>
    <property type="match status" value="1"/>
</dbReference>
<dbReference type="SUPFAM" id="SSF53850">
    <property type="entry name" value="Periplasmic binding protein-like II"/>
    <property type="match status" value="1"/>
</dbReference>
<dbReference type="PANTHER" id="PTHR35936:SF19">
    <property type="entry name" value="AMINO-ACID-BINDING PROTEIN YXEM-RELATED"/>
    <property type="match status" value="1"/>
</dbReference>
<dbReference type="Pfam" id="PF00497">
    <property type="entry name" value="SBP_bac_3"/>
    <property type="match status" value="1"/>
</dbReference>
<accession>A0ABY7NG98</accession>
<dbReference type="SMART" id="SM00062">
    <property type="entry name" value="PBPb"/>
    <property type="match status" value="1"/>
</dbReference>
<dbReference type="EMBL" id="CP075584">
    <property type="protein sequence ID" value="WBM79543.1"/>
    <property type="molecule type" value="Genomic_DNA"/>
</dbReference>
<dbReference type="Proteomes" id="UP001212421">
    <property type="component" value="Chromosome"/>
</dbReference>
<keyword evidence="5" id="KW-1185">Reference proteome</keyword>
<evidence type="ECO:0000256" key="1">
    <source>
        <dbReference type="ARBA" id="ARBA00022729"/>
    </source>
</evidence>
<organism evidence="4 5">
    <name type="scientific">Cryobacterium breve</name>
    <dbReference type="NCBI Taxonomy" id="1259258"/>
    <lineage>
        <taxon>Bacteria</taxon>
        <taxon>Bacillati</taxon>
        <taxon>Actinomycetota</taxon>
        <taxon>Actinomycetes</taxon>
        <taxon>Micrococcales</taxon>
        <taxon>Microbacteriaceae</taxon>
        <taxon>Cryobacterium</taxon>
    </lineage>
</organism>
<evidence type="ECO:0000313" key="5">
    <source>
        <dbReference type="Proteomes" id="UP001212421"/>
    </source>
</evidence>
<dbReference type="PANTHER" id="PTHR35936">
    <property type="entry name" value="MEMBRANE-BOUND LYTIC MUREIN TRANSGLYCOSYLASE F"/>
    <property type="match status" value="1"/>
</dbReference>